<dbReference type="AlphaFoldDB" id="A0A540MN66"/>
<sequence>MAADDFEIESKPQAEPESQPQPQPQPQLPLPLALPNMKNKRRSWTPELHALFLEALSLIGGPEGEANEL</sequence>
<dbReference type="EMBL" id="VIEB01000219">
    <property type="protein sequence ID" value="TQE00229.1"/>
    <property type="molecule type" value="Genomic_DNA"/>
</dbReference>
<keyword evidence="3" id="KW-1185">Reference proteome</keyword>
<gene>
    <name evidence="2" type="ORF">C1H46_014147</name>
</gene>
<evidence type="ECO:0000313" key="3">
    <source>
        <dbReference type="Proteomes" id="UP000315295"/>
    </source>
</evidence>
<evidence type="ECO:0000313" key="2">
    <source>
        <dbReference type="EMBL" id="TQE00229.1"/>
    </source>
</evidence>
<protein>
    <recommendedName>
        <fullName evidence="4">Myb-like domain-containing protein</fullName>
    </recommendedName>
</protein>
<feature type="region of interest" description="Disordered" evidence="1">
    <location>
        <begin position="1"/>
        <end position="35"/>
    </location>
</feature>
<evidence type="ECO:0000256" key="1">
    <source>
        <dbReference type="SAM" id="MobiDB-lite"/>
    </source>
</evidence>
<name>A0A540MN66_MALBA</name>
<evidence type="ECO:0008006" key="4">
    <source>
        <dbReference type="Google" id="ProtNLM"/>
    </source>
</evidence>
<comment type="caution">
    <text evidence="2">The sequence shown here is derived from an EMBL/GenBank/DDBJ whole genome shotgun (WGS) entry which is preliminary data.</text>
</comment>
<feature type="compositionally biased region" description="Pro residues" evidence="1">
    <location>
        <begin position="19"/>
        <end position="29"/>
    </location>
</feature>
<organism evidence="2 3">
    <name type="scientific">Malus baccata</name>
    <name type="common">Siberian crab apple</name>
    <name type="synonym">Pyrus baccata</name>
    <dbReference type="NCBI Taxonomy" id="106549"/>
    <lineage>
        <taxon>Eukaryota</taxon>
        <taxon>Viridiplantae</taxon>
        <taxon>Streptophyta</taxon>
        <taxon>Embryophyta</taxon>
        <taxon>Tracheophyta</taxon>
        <taxon>Spermatophyta</taxon>
        <taxon>Magnoliopsida</taxon>
        <taxon>eudicotyledons</taxon>
        <taxon>Gunneridae</taxon>
        <taxon>Pentapetalae</taxon>
        <taxon>rosids</taxon>
        <taxon>fabids</taxon>
        <taxon>Rosales</taxon>
        <taxon>Rosaceae</taxon>
        <taxon>Amygdaloideae</taxon>
        <taxon>Maleae</taxon>
        <taxon>Malus</taxon>
    </lineage>
</organism>
<accession>A0A540MN66</accession>
<proteinExistence type="predicted"/>
<dbReference type="Proteomes" id="UP000315295">
    <property type="component" value="Unassembled WGS sequence"/>
</dbReference>
<reference evidence="2 3" key="1">
    <citation type="journal article" date="2019" name="G3 (Bethesda)">
        <title>Sequencing of a Wild Apple (Malus baccata) Genome Unravels the Differences Between Cultivated and Wild Apple Species Regarding Disease Resistance and Cold Tolerance.</title>
        <authorList>
            <person name="Chen X."/>
        </authorList>
    </citation>
    <scope>NUCLEOTIDE SEQUENCE [LARGE SCALE GENOMIC DNA]</scope>
    <source>
        <strain evidence="3">cv. Shandingzi</strain>
        <tissue evidence="2">Leaves</tissue>
    </source>
</reference>